<comment type="similarity">
    <text evidence="1">Belongs to the IST1 family.</text>
</comment>
<dbReference type="GO" id="GO:0015031">
    <property type="term" value="P:protein transport"/>
    <property type="evidence" value="ECO:0007669"/>
    <property type="project" value="InterPro"/>
</dbReference>
<dbReference type="VEuPathDB" id="TriTrypDB:BCY84_15408"/>
<dbReference type="VEuPathDB" id="TriTrypDB:TcCLB.506195.180"/>
<dbReference type="VEuPathDB" id="TriTrypDB:ECC02_005228"/>
<evidence type="ECO:0008006" key="4">
    <source>
        <dbReference type="Google" id="ProtNLM"/>
    </source>
</evidence>
<evidence type="ECO:0000313" key="2">
    <source>
        <dbReference type="EMBL" id="PWU90869.1"/>
    </source>
</evidence>
<dbReference type="VEuPathDB" id="TriTrypDB:C3747_14g186"/>
<dbReference type="Gene3D" id="1.20.1260.60">
    <property type="entry name" value="Vacuolar protein sorting-associated protein Ist1"/>
    <property type="match status" value="1"/>
</dbReference>
<proteinExistence type="inferred from homology"/>
<dbReference type="InterPro" id="IPR005061">
    <property type="entry name" value="Ist1"/>
</dbReference>
<dbReference type="AlphaFoldDB" id="A0A2V2V3E7"/>
<dbReference type="OrthoDB" id="29853at2759"/>
<dbReference type="VEuPathDB" id="TriTrypDB:C4B63_47g41"/>
<dbReference type="FunFam" id="1.20.1260.60:FF:000002">
    <property type="entry name" value="Vacuolar protein sorting-associated protein IST1"/>
    <property type="match status" value="1"/>
</dbReference>
<dbReference type="VEuPathDB" id="TriTrypDB:Tc_MARK_3362"/>
<organism evidence="2 3">
    <name type="scientific">Trypanosoma cruzi</name>
    <dbReference type="NCBI Taxonomy" id="5693"/>
    <lineage>
        <taxon>Eukaryota</taxon>
        <taxon>Discoba</taxon>
        <taxon>Euglenozoa</taxon>
        <taxon>Kinetoplastea</taxon>
        <taxon>Metakinetoplastina</taxon>
        <taxon>Trypanosomatida</taxon>
        <taxon>Trypanosomatidae</taxon>
        <taxon>Trypanosoma</taxon>
        <taxon>Schizotrypanum</taxon>
    </lineage>
</organism>
<evidence type="ECO:0000313" key="3">
    <source>
        <dbReference type="Proteomes" id="UP000246121"/>
    </source>
</evidence>
<reference evidence="2 3" key="1">
    <citation type="journal article" date="2018" name="Microb. Genom.">
        <title>Expanding an expanded genome: long-read sequencing of Trypanosoma cruzi.</title>
        <authorList>
            <person name="Berna L."/>
            <person name="Rodriguez M."/>
            <person name="Chiribao M.L."/>
            <person name="Parodi-Talice A."/>
            <person name="Pita S."/>
            <person name="Rijo G."/>
            <person name="Alvarez-Valin F."/>
            <person name="Robello C."/>
        </authorList>
    </citation>
    <scope>NUCLEOTIDE SEQUENCE [LARGE SCALE GENOMIC DNA]</scope>
    <source>
        <strain evidence="2 3">Dm28c</strain>
    </source>
</reference>
<dbReference type="InterPro" id="IPR042277">
    <property type="entry name" value="IST1-like"/>
</dbReference>
<dbReference type="VEuPathDB" id="TriTrypDB:TcBrA4_0132030"/>
<sequence>MKSFFSKKPEFDAVKVKANIRMAVTRVRMQQNKLVNGVKIQRRQIAELLALQKYDSARIKVEQVIRDDVSIEGLEALSLFLELIANRVQMIADVKGTKGNAAGIHCPPELKESVTSVLWASARLGDIAPELQNIKKFFEMKFGKAFVMMSVNNTEFSVNQTIIDRLGIFTPSNERCLQYLTMIATEYSIEGYDEQKLRDPNTLVASAAAASGAAILSVVDEKKKSGSAAAVSSVTSGTIKTPSGLIIPALTTPRDELEWRLLQLKRE</sequence>
<dbReference type="Pfam" id="PF03398">
    <property type="entry name" value="Ist1"/>
    <property type="match status" value="1"/>
</dbReference>
<dbReference type="VEuPathDB" id="TriTrypDB:TcG_06330"/>
<dbReference type="PANTHER" id="PTHR12161">
    <property type="entry name" value="IST1 FAMILY MEMBER"/>
    <property type="match status" value="1"/>
</dbReference>
<gene>
    <name evidence="2" type="ORF">C4B63_47g41</name>
</gene>
<dbReference type="PANTHER" id="PTHR12161:SF5">
    <property type="entry name" value="IST1 HOMOLOG"/>
    <property type="match status" value="1"/>
</dbReference>
<dbReference type="VEuPathDB" id="TriTrypDB:TCSYLVIO_004384"/>
<dbReference type="VEuPathDB" id="TriTrypDB:TcCL_NonESM04216"/>
<comment type="caution">
    <text evidence="2">The sequence shown here is derived from an EMBL/GenBank/DDBJ whole genome shotgun (WGS) entry which is preliminary data.</text>
</comment>
<evidence type="ECO:0000256" key="1">
    <source>
        <dbReference type="ARBA" id="ARBA00005536"/>
    </source>
</evidence>
<dbReference type="VEuPathDB" id="TriTrypDB:TcCLB.506407.70"/>
<protein>
    <recommendedName>
        <fullName evidence="4">Regulator of Vps4 activity in the MVB pathway protein</fullName>
    </recommendedName>
</protein>
<accession>A0A2V2V3E7</accession>
<name>A0A2V2V3E7_TRYCR</name>
<dbReference type="VEuPathDB" id="TriTrypDB:TCDM_04036"/>
<dbReference type="EMBL" id="PRFA01000047">
    <property type="protein sequence ID" value="PWU90869.1"/>
    <property type="molecule type" value="Genomic_DNA"/>
</dbReference>
<dbReference type="Proteomes" id="UP000246121">
    <property type="component" value="Unassembled WGS sequence"/>
</dbReference>